<feature type="transmembrane region" description="Helical" evidence="2">
    <location>
        <begin position="294"/>
        <end position="316"/>
    </location>
</feature>
<dbReference type="EMBL" id="QGKW02001911">
    <property type="protein sequence ID" value="KAF2565614.1"/>
    <property type="molecule type" value="Genomic_DNA"/>
</dbReference>
<sequence length="317" mass="34345">MHLAPVSVKLIKNKILGHGKRTREIKLLSDSDGPKPTGVVSSSYKESQNSSVSFPYNPAKNMEPLKFEAEGCSGRTSNSFVLWRVSCLEMGLGEKNKTILSGDGDSAGSDGCSGRSSGGRDCGASKSKEVEGSKEVVDVGDTCKKGKEVSPGKVGRSAPEIDDSEIQISASKFTVLSINDEEEGEIPEEAQDFETGDLEVGDEKLEIFEEEMLEDRLLEGKKSRDRFIALPVAKSRSKVEASAMRAVGEIPSSNNLRLQNLVESPLEITKTESCLIALSAKFSLKKSLPYVSRLGLLIYWLLGRFALFLFCPLAVIA</sequence>
<protein>
    <submittedName>
        <fullName evidence="3">Uncharacterized protein</fullName>
    </submittedName>
</protein>
<evidence type="ECO:0000256" key="2">
    <source>
        <dbReference type="SAM" id="Phobius"/>
    </source>
</evidence>
<name>A0A8S9I765_BRACR</name>
<reference evidence="3" key="1">
    <citation type="submission" date="2019-12" db="EMBL/GenBank/DDBJ databases">
        <title>Genome sequencing and annotation of Brassica cretica.</title>
        <authorList>
            <person name="Studholme D.J."/>
            <person name="Sarris P.F."/>
        </authorList>
    </citation>
    <scope>NUCLEOTIDE SEQUENCE</scope>
    <source>
        <strain evidence="3">PFS-001/15</strain>
        <tissue evidence="3">Leaf</tissue>
    </source>
</reference>
<evidence type="ECO:0000313" key="3">
    <source>
        <dbReference type="EMBL" id="KAF2565614.1"/>
    </source>
</evidence>
<gene>
    <name evidence="3" type="ORF">F2Q68_00025635</name>
</gene>
<feature type="region of interest" description="Disordered" evidence="1">
    <location>
        <begin position="98"/>
        <end position="133"/>
    </location>
</feature>
<keyword evidence="2" id="KW-0472">Membrane</keyword>
<feature type="compositionally biased region" description="Polar residues" evidence="1">
    <location>
        <begin position="39"/>
        <end position="54"/>
    </location>
</feature>
<keyword evidence="2" id="KW-1133">Transmembrane helix</keyword>
<organism evidence="3 4">
    <name type="scientific">Brassica cretica</name>
    <name type="common">Mustard</name>
    <dbReference type="NCBI Taxonomy" id="69181"/>
    <lineage>
        <taxon>Eukaryota</taxon>
        <taxon>Viridiplantae</taxon>
        <taxon>Streptophyta</taxon>
        <taxon>Embryophyta</taxon>
        <taxon>Tracheophyta</taxon>
        <taxon>Spermatophyta</taxon>
        <taxon>Magnoliopsida</taxon>
        <taxon>eudicotyledons</taxon>
        <taxon>Gunneridae</taxon>
        <taxon>Pentapetalae</taxon>
        <taxon>rosids</taxon>
        <taxon>malvids</taxon>
        <taxon>Brassicales</taxon>
        <taxon>Brassicaceae</taxon>
        <taxon>Brassiceae</taxon>
        <taxon>Brassica</taxon>
    </lineage>
</organism>
<feature type="compositionally biased region" description="Low complexity" evidence="1">
    <location>
        <begin position="101"/>
        <end position="115"/>
    </location>
</feature>
<comment type="caution">
    <text evidence="3">The sequence shown here is derived from an EMBL/GenBank/DDBJ whole genome shotgun (WGS) entry which is preliminary data.</text>
</comment>
<accession>A0A8S9I765</accession>
<evidence type="ECO:0000256" key="1">
    <source>
        <dbReference type="SAM" id="MobiDB-lite"/>
    </source>
</evidence>
<feature type="region of interest" description="Disordered" evidence="1">
    <location>
        <begin position="28"/>
        <end position="56"/>
    </location>
</feature>
<evidence type="ECO:0000313" key="4">
    <source>
        <dbReference type="Proteomes" id="UP000712281"/>
    </source>
</evidence>
<proteinExistence type="predicted"/>
<dbReference type="AlphaFoldDB" id="A0A8S9I765"/>
<keyword evidence="2" id="KW-0812">Transmembrane</keyword>
<dbReference type="Proteomes" id="UP000712281">
    <property type="component" value="Unassembled WGS sequence"/>
</dbReference>